<dbReference type="Proteomes" id="UP000051913">
    <property type="component" value="Unassembled WGS sequence"/>
</dbReference>
<dbReference type="STRING" id="1518501.CQ10_04900"/>
<dbReference type="PROSITE" id="PS51725">
    <property type="entry name" value="ABM"/>
    <property type="match status" value="1"/>
</dbReference>
<feature type="domain" description="ABM" evidence="1">
    <location>
        <begin position="11"/>
        <end position="100"/>
    </location>
</feature>
<dbReference type="EMBL" id="LLXX01000119">
    <property type="protein sequence ID" value="KRR05229.1"/>
    <property type="molecule type" value="Genomic_DNA"/>
</dbReference>
<dbReference type="AlphaFoldDB" id="A0A0R3LHF8"/>
<dbReference type="InterPro" id="IPR007138">
    <property type="entry name" value="ABM_dom"/>
</dbReference>
<evidence type="ECO:0000313" key="3">
    <source>
        <dbReference type="Proteomes" id="UP000051913"/>
    </source>
</evidence>
<protein>
    <recommendedName>
        <fullName evidence="1">ABM domain-containing protein</fullName>
    </recommendedName>
</protein>
<comment type="caution">
    <text evidence="2">The sequence shown here is derived from an EMBL/GenBank/DDBJ whole genome shotgun (WGS) entry which is preliminary data.</text>
</comment>
<proteinExistence type="predicted"/>
<evidence type="ECO:0000313" key="2">
    <source>
        <dbReference type="EMBL" id="KRR05229.1"/>
    </source>
</evidence>
<dbReference type="Pfam" id="PF03992">
    <property type="entry name" value="ABM"/>
    <property type="match status" value="1"/>
</dbReference>
<dbReference type="InterPro" id="IPR011008">
    <property type="entry name" value="Dimeric_a/b-barrel"/>
</dbReference>
<dbReference type="Gene3D" id="3.30.70.100">
    <property type="match status" value="1"/>
</dbReference>
<dbReference type="OrthoDB" id="1494517at2"/>
<organism evidence="2 3">
    <name type="scientific">Bradyrhizobium valentinum</name>
    <dbReference type="NCBI Taxonomy" id="1518501"/>
    <lineage>
        <taxon>Bacteria</taxon>
        <taxon>Pseudomonadati</taxon>
        <taxon>Pseudomonadota</taxon>
        <taxon>Alphaproteobacteria</taxon>
        <taxon>Hyphomicrobiales</taxon>
        <taxon>Nitrobacteraceae</taxon>
        <taxon>Bradyrhizobium</taxon>
    </lineage>
</organism>
<gene>
    <name evidence="2" type="ORF">CP49_01235</name>
</gene>
<name>A0A0R3LHF8_9BRAD</name>
<evidence type="ECO:0000259" key="1">
    <source>
        <dbReference type="PROSITE" id="PS51725"/>
    </source>
</evidence>
<sequence>MPTIQTNNPTITQITVVESEPEKQAEALSLMAERARFMARQPGFVSISLHRSLDGRRIVNYVQWQNRELLQQAHQSPDFRKAWGKFDDLTDQIDPHLYEVAEVLDAVR</sequence>
<dbReference type="RefSeq" id="WP_057851785.1">
    <property type="nucleotide sequence ID" value="NZ_LLXX01000119.1"/>
</dbReference>
<keyword evidence="3" id="KW-1185">Reference proteome</keyword>
<reference evidence="2 3" key="1">
    <citation type="submission" date="2014-03" db="EMBL/GenBank/DDBJ databases">
        <title>Bradyrhizobium valentinum sp. nov., isolated from effective nodules of Lupinus mariae-josephae, a lupine endemic of basic-lime soils in Eastern Spain.</title>
        <authorList>
            <person name="Duran D."/>
            <person name="Rey L."/>
            <person name="Navarro A."/>
            <person name="Busquets A."/>
            <person name="Imperial J."/>
            <person name="Ruiz-Argueso T."/>
        </authorList>
    </citation>
    <scope>NUCLEOTIDE SEQUENCE [LARGE SCALE GENOMIC DNA]</scope>
    <source>
        <strain evidence="2 3">LmjM3</strain>
    </source>
</reference>
<accession>A0A0R3LHF8</accession>
<dbReference type="SUPFAM" id="SSF54909">
    <property type="entry name" value="Dimeric alpha+beta barrel"/>
    <property type="match status" value="1"/>
</dbReference>